<comment type="caution">
    <text evidence="1">The sequence shown here is derived from an EMBL/GenBank/DDBJ whole genome shotgun (WGS) entry which is preliminary data.</text>
</comment>
<protein>
    <submittedName>
        <fullName evidence="1">Uncharacterized protein</fullName>
    </submittedName>
</protein>
<dbReference type="Proteomes" id="UP000708208">
    <property type="component" value="Unassembled WGS sequence"/>
</dbReference>
<dbReference type="OrthoDB" id="8061887at2759"/>
<evidence type="ECO:0000313" key="1">
    <source>
        <dbReference type="EMBL" id="CAG7699960.1"/>
    </source>
</evidence>
<dbReference type="AlphaFoldDB" id="A0A8J2NU37"/>
<feature type="non-terminal residue" evidence="1">
    <location>
        <position position="67"/>
    </location>
</feature>
<proteinExistence type="predicted"/>
<sequence>MVHKSVAKKLGLSSPEDPLRIKWTNDMCCDENESRRVSMEIDGGEKGKRFHLQNARTVSRMSLPCQS</sequence>
<gene>
    <name evidence="1" type="ORF">AFUS01_LOCUS4208</name>
</gene>
<organism evidence="1 2">
    <name type="scientific">Allacma fusca</name>
    <dbReference type="NCBI Taxonomy" id="39272"/>
    <lineage>
        <taxon>Eukaryota</taxon>
        <taxon>Metazoa</taxon>
        <taxon>Ecdysozoa</taxon>
        <taxon>Arthropoda</taxon>
        <taxon>Hexapoda</taxon>
        <taxon>Collembola</taxon>
        <taxon>Symphypleona</taxon>
        <taxon>Sminthuridae</taxon>
        <taxon>Allacma</taxon>
    </lineage>
</organism>
<evidence type="ECO:0000313" key="2">
    <source>
        <dbReference type="Proteomes" id="UP000708208"/>
    </source>
</evidence>
<keyword evidence="2" id="KW-1185">Reference proteome</keyword>
<accession>A0A8J2NU37</accession>
<dbReference type="EMBL" id="CAJVCH010026111">
    <property type="protein sequence ID" value="CAG7699960.1"/>
    <property type="molecule type" value="Genomic_DNA"/>
</dbReference>
<name>A0A8J2NU37_9HEXA</name>
<reference evidence="1" key="1">
    <citation type="submission" date="2021-06" db="EMBL/GenBank/DDBJ databases">
        <authorList>
            <person name="Hodson N. C."/>
            <person name="Mongue J. A."/>
            <person name="Jaron S. K."/>
        </authorList>
    </citation>
    <scope>NUCLEOTIDE SEQUENCE</scope>
</reference>